<dbReference type="VEuPathDB" id="TriTrypDB:BSAL_87705"/>
<dbReference type="EMBL" id="CYKH01001100">
    <property type="protein sequence ID" value="CUG83623.1"/>
    <property type="molecule type" value="Genomic_DNA"/>
</dbReference>
<organism evidence="1 2">
    <name type="scientific">Bodo saltans</name>
    <name type="common">Flagellated protozoan</name>
    <dbReference type="NCBI Taxonomy" id="75058"/>
    <lineage>
        <taxon>Eukaryota</taxon>
        <taxon>Discoba</taxon>
        <taxon>Euglenozoa</taxon>
        <taxon>Kinetoplastea</taxon>
        <taxon>Metakinetoplastina</taxon>
        <taxon>Eubodonida</taxon>
        <taxon>Bodonidae</taxon>
        <taxon>Bodo</taxon>
    </lineage>
</organism>
<protein>
    <submittedName>
        <fullName evidence="1">Transmembrane protein, putative</fullName>
    </submittedName>
</protein>
<keyword evidence="1" id="KW-0472">Membrane</keyword>
<dbReference type="Proteomes" id="UP000051952">
    <property type="component" value="Unassembled WGS sequence"/>
</dbReference>
<gene>
    <name evidence="1" type="ORF">BSAL_87705</name>
</gene>
<dbReference type="AlphaFoldDB" id="A0A0S4J5S7"/>
<keyword evidence="2" id="KW-1185">Reference proteome</keyword>
<keyword evidence="1" id="KW-0812">Transmembrane</keyword>
<sequence>MTMTLSGSRSRFTSSLKMSATNSLSITRSNSSTSTATLQPTASRYYWRDRTIVEAVATYLTLGLMVPSVVGGIGGGSMTSSLSRVLAARNLGQCWGQAGGSVFSLPVDLCNFLPKTRINLKAKAMR</sequence>
<proteinExistence type="predicted"/>
<name>A0A0S4J5S7_BODSA</name>
<evidence type="ECO:0000313" key="2">
    <source>
        <dbReference type="Proteomes" id="UP000051952"/>
    </source>
</evidence>
<reference evidence="2" key="1">
    <citation type="submission" date="2015-09" db="EMBL/GenBank/DDBJ databases">
        <authorList>
            <consortium name="Pathogen Informatics"/>
        </authorList>
    </citation>
    <scope>NUCLEOTIDE SEQUENCE [LARGE SCALE GENOMIC DNA]</scope>
    <source>
        <strain evidence="2">Lake Konstanz</strain>
    </source>
</reference>
<accession>A0A0S4J5S7</accession>
<evidence type="ECO:0000313" key="1">
    <source>
        <dbReference type="EMBL" id="CUG83623.1"/>
    </source>
</evidence>